<reference evidence="3" key="1">
    <citation type="journal article" date="2019" name="Int. J. Syst. Evol. Microbiol.">
        <title>The Global Catalogue of Microorganisms (GCM) 10K type strain sequencing project: providing services to taxonomists for standard genome sequencing and annotation.</title>
        <authorList>
            <consortium name="The Broad Institute Genomics Platform"/>
            <consortium name="The Broad Institute Genome Sequencing Center for Infectious Disease"/>
            <person name="Wu L."/>
            <person name="Ma J."/>
        </authorList>
    </citation>
    <scope>NUCLEOTIDE SEQUENCE [LARGE SCALE GENOMIC DNA]</scope>
    <source>
        <strain evidence="3">CCUG 54939</strain>
    </source>
</reference>
<sequence>MQRQNGFTLIELVIVIVLLGILAVVAAPKFLDLQADARVSSLNGVKAAVQSAASMVYDKAVIAGVENASAAVVTITPGQTVRTVYGYPNGQDLFLLLDISASSAVNATGVDFIYASLDTAPNTIGIWPVGGYASASSRETKCNVTYIDATASGALPLITTYSGC</sequence>
<comment type="caution">
    <text evidence="2">The sequence shown here is derived from an EMBL/GenBank/DDBJ whole genome shotgun (WGS) entry which is preliminary data.</text>
</comment>
<evidence type="ECO:0000313" key="2">
    <source>
        <dbReference type="EMBL" id="MFC3912294.1"/>
    </source>
</evidence>
<organism evidence="2 3">
    <name type="scientific">Pseudaeromonas sharmana</name>
    <dbReference type="NCBI Taxonomy" id="328412"/>
    <lineage>
        <taxon>Bacteria</taxon>
        <taxon>Pseudomonadati</taxon>
        <taxon>Pseudomonadota</taxon>
        <taxon>Gammaproteobacteria</taxon>
        <taxon>Aeromonadales</taxon>
        <taxon>Aeromonadaceae</taxon>
        <taxon>Pseudaeromonas</taxon>
    </lineage>
</organism>
<accession>A0ABV8CJV2</accession>
<keyword evidence="1" id="KW-0472">Membrane</keyword>
<proteinExistence type="predicted"/>
<dbReference type="Pfam" id="PF07963">
    <property type="entry name" value="N_methyl"/>
    <property type="match status" value="1"/>
</dbReference>
<dbReference type="InterPro" id="IPR045584">
    <property type="entry name" value="Pilin-like"/>
</dbReference>
<dbReference type="NCBIfam" id="TIGR02532">
    <property type="entry name" value="IV_pilin_GFxxxE"/>
    <property type="match status" value="1"/>
</dbReference>
<dbReference type="SUPFAM" id="SSF54523">
    <property type="entry name" value="Pili subunits"/>
    <property type="match status" value="1"/>
</dbReference>
<keyword evidence="3" id="KW-1185">Reference proteome</keyword>
<dbReference type="RefSeq" id="WP_377150398.1">
    <property type="nucleotide sequence ID" value="NZ_JBHSAF010000001.1"/>
</dbReference>
<dbReference type="Gene3D" id="3.30.700.10">
    <property type="entry name" value="Glycoprotein, Type 4 Pilin"/>
    <property type="match status" value="1"/>
</dbReference>
<evidence type="ECO:0000256" key="1">
    <source>
        <dbReference type="SAM" id="Phobius"/>
    </source>
</evidence>
<protein>
    <submittedName>
        <fullName evidence="2">Type II secretion system protein</fullName>
    </submittedName>
</protein>
<dbReference type="Proteomes" id="UP001595692">
    <property type="component" value="Unassembled WGS sequence"/>
</dbReference>
<keyword evidence="1" id="KW-1133">Transmembrane helix</keyword>
<evidence type="ECO:0000313" key="3">
    <source>
        <dbReference type="Proteomes" id="UP001595692"/>
    </source>
</evidence>
<keyword evidence="1" id="KW-0812">Transmembrane</keyword>
<name>A0ABV8CJV2_9GAMM</name>
<dbReference type="EMBL" id="JBHSAF010000001">
    <property type="protein sequence ID" value="MFC3912294.1"/>
    <property type="molecule type" value="Genomic_DNA"/>
</dbReference>
<dbReference type="InterPro" id="IPR012902">
    <property type="entry name" value="N_methyl_site"/>
</dbReference>
<gene>
    <name evidence="2" type="ORF">ACFOSS_02290</name>
</gene>
<feature type="transmembrane region" description="Helical" evidence="1">
    <location>
        <begin position="12"/>
        <end position="31"/>
    </location>
</feature>